<evidence type="ECO:0000313" key="2">
    <source>
        <dbReference type="EMBL" id="TDF94308.1"/>
    </source>
</evidence>
<proteinExistence type="predicted"/>
<dbReference type="SUPFAM" id="SSF103473">
    <property type="entry name" value="MFS general substrate transporter"/>
    <property type="match status" value="1"/>
</dbReference>
<dbReference type="Gene3D" id="1.20.1250.20">
    <property type="entry name" value="MFS general substrate transporter like domains"/>
    <property type="match status" value="1"/>
</dbReference>
<dbReference type="EMBL" id="SMRU01000016">
    <property type="protein sequence ID" value="TDF94308.1"/>
    <property type="molecule type" value="Genomic_DNA"/>
</dbReference>
<sequence>MIQVKEVEHGKAEPEPVCTFGTFGGAGLDSKEIEPVRELLQQLPDSISVEQRRWLIRGEAPFYQIPGYFLTGAAAATAFGLINSLGNLGGFVAPTVFGALKDATGSYTIPSYLMGGILILAALLTAFLPRMFKSLQPAQPGHNAVDE</sequence>
<keyword evidence="1" id="KW-0812">Transmembrane</keyword>
<keyword evidence="1" id="KW-0472">Membrane</keyword>
<comment type="caution">
    <text evidence="2">The sequence shown here is derived from an EMBL/GenBank/DDBJ whole genome shotgun (WGS) entry which is preliminary data.</text>
</comment>
<name>A0A4R5KHS7_9MICC</name>
<feature type="transmembrane region" description="Helical" evidence="1">
    <location>
        <begin position="62"/>
        <end position="82"/>
    </location>
</feature>
<organism evidence="2 3">
    <name type="scientific">Arthrobacter terricola</name>
    <dbReference type="NCBI Taxonomy" id="2547396"/>
    <lineage>
        <taxon>Bacteria</taxon>
        <taxon>Bacillati</taxon>
        <taxon>Actinomycetota</taxon>
        <taxon>Actinomycetes</taxon>
        <taxon>Micrococcales</taxon>
        <taxon>Micrococcaceae</taxon>
        <taxon>Arthrobacter</taxon>
    </lineage>
</organism>
<dbReference type="AlphaFoldDB" id="A0A4R5KHS7"/>
<dbReference type="Proteomes" id="UP000295511">
    <property type="component" value="Unassembled WGS sequence"/>
</dbReference>
<keyword evidence="3" id="KW-1185">Reference proteome</keyword>
<keyword evidence="1" id="KW-1133">Transmembrane helix</keyword>
<accession>A0A4R5KHS7</accession>
<feature type="transmembrane region" description="Helical" evidence="1">
    <location>
        <begin position="109"/>
        <end position="128"/>
    </location>
</feature>
<protein>
    <submittedName>
        <fullName evidence="2">Uncharacterized protein</fullName>
    </submittedName>
</protein>
<evidence type="ECO:0000256" key="1">
    <source>
        <dbReference type="SAM" id="Phobius"/>
    </source>
</evidence>
<reference evidence="2 3" key="1">
    <citation type="submission" date="2019-03" db="EMBL/GenBank/DDBJ databases">
        <title>Whole genome sequence of Arthrobacter sp JH1-1.</title>
        <authorList>
            <person name="Trinh H.N."/>
        </authorList>
    </citation>
    <scope>NUCLEOTIDE SEQUENCE [LARGE SCALE GENOMIC DNA]</scope>
    <source>
        <strain evidence="2 3">JH1-1</strain>
    </source>
</reference>
<evidence type="ECO:0000313" key="3">
    <source>
        <dbReference type="Proteomes" id="UP000295511"/>
    </source>
</evidence>
<dbReference type="InterPro" id="IPR036259">
    <property type="entry name" value="MFS_trans_sf"/>
</dbReference>
<gene>
    <name evidence="2" type="ORF">E1809_14570</name>
</gene>
<dbReference type="RefSeq" id="WP_133204962.1">
    <property type="nucleotide sequence ID" value="NZ_SMRU01000016.1"/>
</dbReference>